<name>A0A9J7MCS1_BRAFL</name>
<dbReference type="OrthoDB" id="370281at2759"/>
<feature type="transmembrane region" description="Helical" evidence="6">
    <location>
        <begin position="100"/>
        <end position="122"/>
    </location>
</feature>
<dbReference type="Pfam" id="PF07690">
    <property type="entry name" value="MFS_1"/>
    <property type="match status" value="1"/>
</dbReference>
<dbReference type="GO" id="GO:0022857">
    <property type="term" value="F:transmembrane transporter activity"/>
    <property type="evidence" value="ECO:0000318"/>
    <property type="project" value="GO_Central"/>
</dbReference>
<evidence type="ECO:0000313" key="8">
    <source>
        <dbReference type="RefSeq" id="XP_035697619.1"/>
    </source>
</evidence>
<reference evidence="7" key="1">
    <citation type="journal article" date="2020" name="Nat. Ecol. Evol.">
        <title>Deeply conserved synteny resolves early events in vertebrate evolution.</title>
        <authorList>
            <person name="Simakov O."/>
            <person name="Marletaz F."/>
            <person name="Yue J.X."/>
            <person name="O'Connell B."/>
            <person name="Jenkins J."/>
            <person name="Brandt A."/>
            <person name="Calef R."/>
            <person name="Tung C.H."/>
            <person name="Huang T.K."/>
            <person name="Schmutz J."/>
            <person name="Satoh N."/>
            <person name="Yu J.K."/>
            <person name="Putnam N.H."/>
            <person name="Green R.E."/>
            <person name="Rokhsar D.S."/>
        </authorList>
    </citation>
    <scope>NUCLEOTIDE SEQUENCE [LARGE SCALE GENOMIC DNA]</scope>
    <source>
        <strain evidence="7">S238N-H82</strain>
    </source>
</reference>
<feature type="transmembrane region" description="Helical" evidence="6">
    <location>
        <begin position="76"/>
        <end position="94"/>
    </location>
</feature>
<gene>
    <name evidence="8" type="primary">LOC118430722</name>
</gene>
<accession>A0A9J7MCS1</accession>
<feature type="region of interest" description="Disordered" evidence="5">
    <location>
        <begin position="203"/>
        <end position="269"/>
    </location>
</feature>
<evidence type="ECO:0000256" key="2">
    <source>
        <dbReference type="ARBA" id="ARBA00022692"/>
    </source>
</evidence>
<keyword evidence="2 6" id="KW-0812">Transmembrane</keyword>
<feature type="transmembrane region" description="Helical" evidence="6">
    <location>
        <begin position="12"/>
        <end position="33"/>
    </location>
</feature>
<dbReference type="InterPro" id="IPR036259">
    <property type="entry name" value="MFS_trans_sf"/>
</dbReference>
<protein>
    <submittedName>
        <fullName evidence="8">Uncharacterized protein LOC118430722</fullName>
    </submittedName>
</protein>
<comment type="subcellular location">
    <subcellularLocation>
        <location evidence="1">Membrane</location>
        <topology evidence="1">Multi-pass membrane protein</topology>
    </subcellularLocation>
</comment>
<sequence length="469" mass="51128">MELGTQKLLTNIGLGFWFLIAGVEYAVILPTAWLYVESLGGDKFFFGMVFSSFSVASLVFGIVFGIWADQVGKTKWIVIFANMWGIAGNMLYSVGTSKYLILGSRLLSGAGAGVGSAIMAHLTHTTTNQERTRIFSYFIATRFIGIMVGPGFNFVLRLCDFYIGPIKIDAYTAPGVFMAALTILLQIYMVFFVHDLPYIDDEPDSKSPSTTREDAQSSTIVSSNSLPSVADNSQGTREESNPSLSHNSTSYVLDGSSENSRNLATSSNNQQSYESFHTCRSNVHSVTVESLDFYKTASAENVPNGDAEGLMNGTLSQPNGVVNSEHQDCASEVEDGMTVSVSDGATLDKAPNQAPDQPDHLDKPSYFTLLSDVLREETVVLLAVQFCIVFNQVTIEVIVTPITDKLFRWGEKENSIFYICAAAETVACYVVIGCISKKLQDRTIILGGLILSCLSLAWLVAFMTSFTCK</sequence>
<keyword evidence="3 6" id="KW-1133">Transmembrane helix</keyword>
<evidence type="ECO:0000256" key="4">
    <source>
        <dbReference type="ARBA" id="ARBA00023136"/>
    </source>
</evidence>
<keyword evidence="7" id="KW-1185">Reference proteome</keyword>
<evidence type="ECO:0000313" key="7">
    <source>
        <dbReference type="Proteomes" id="UP000001554"/>
    </source>
</evidence>
<organism evidence="7 8">
    <name type="scientific">Branchiostoma floridae</name>
    <name type="common">Florida lancelet</name>
    <name type="synonym">Amphioxus</name>
    <dbReference type="NCBI Taxonomy" id="7739"/>
    <lineage>
        <taxon>Eukaryota</taxon>
        <taxon>Metazoa</taxon>
        <taxon>Chordata</taxon>
        <taxon>Cephalochordata</taxon>
        <taxon>Leptocardii</taxon>
        <taxon>Amphioxiformes</taxon>
        <taxon>Branchiostomatidae</taxon>
        <taxon>Branchiostoma</taxon>
    </lineage>
</organism>
<evidence type="ECO:0000256" key="5">
    <source>
        <dbReference type="SAM" id="MobiDB-lite"/>
    </source>
</evidence>
<dbReference type="SUPFAM" id="SSF103473">
    <property type="entry name" value="MFS general substrate transporter"/>
    <property type="match status" value="1"/>
</dbReference>
<proteinExistence type="predicted"/>
<dbReference type="PANTHER" id="PTHR23510:SF16">
    <property type="entry name" value="MAJOR FACILITATOR SUPERFAMILY (MFS) PROFILE DOMAIN-CONTAINING PROTEIN"/>
    <property type="match status" value="1"/>
</dbReference>
<feature type="transmembrane region" description="Helical" evidence="6">
    <location>
        <begin position="379"/>
        <end position="403"/>
    </location>
</feature>
<evidence type="ECO:0000256" key="3">
    <source>
        <dbReference type="ARBA" id="ARBA00022989"/>
    </source>
</evidence>
<reference evidence="8" key="2">
    <citation type="submission" date="2025-08" db="UniProtKB">
        <authorList>
            <consortium name="RefSeq"/>
        </authorList>
    </citation>
    <scope>IDENTIFICATION</scope>
    <source>
        <strain evidence="8">S238N-H82</strain>
        <tissue evidence="8">Testes</tissue>
    </source>
</reference>
<dbReference type="InterPro" id="IPR051068">
    <property type="entry name" value="MFS_Domain-Containing_Protein"/>
</dbReference>
<evidence type="ECO:0000256" key="1">
    <source>
        <dbReference type="ARBA" id="ARBA00004141"/>
    </source>
</evidence>
<dbReference type="GeneID" id="118430722"/>
<dbReference type="Proteomes" id="UP000001554">
    <property type="component" value="Chromosome 14"/>
</dbReference>
<dbReference type="RefSeq" id="XP_035697619.1">
    <property type="nucleotide sequence ID" value="XM_035841726.1"/>
</dbReference>
<feature type="transmembrane region" description="Helical" evidence="6">
    <location>
        <begin position="134"/>
        <end position="156"/>
    </location>
</feature>
<evidence type="ECO:0000256" key="6">
    <source>
        <dbReference type="SAM" id="Phobius"/>
    </source>
</evidence>
<dbReference type="KEGG" id="bfo:118430722"/>
<feature type="transmembrane region" description="Helical" evidence="6">
    <location>
        <begin position="176"/>
        <end position="196"/>
    </location>
</feature>
<dbReference type="AlphaFoldDB" id="A0A9J7MCS1"/>
<feature type="region of interest" description="Disordered" evidence="5">
    <location>
        <begin position="300"/>
        <end position="322"/>
    </location>
</feature>
<keyword evidence="4 6" id="KW-0472">Membrane</keyword>
<dbReference type="PANTHER" id="PTHR23510">
    <property type="entry name" value="INNER MEMBRANE TRANSPORT PROTEIN YAJR"/>
    <property type="match status" value="1"/>
</dbReference>
<feature type="transmembrane region" description="Helical" evidence="6">
    <location>
        <begin position="444"/>
        <end position="466"/>
    </location>
</feature>
<feature type="compositionally biased region" description="Polar residues" evidence="5">
    <location>
        <begin position="313"/>
        <end position="322"/>
    </location>
</feature>
<dbReference type="Gene3D" id="1.20.1250.20">
    <property type="entry name" value="MFS general substrate transporter like domains"/>
    <property type="match status" value="2"/>
</dbReference>
<feature type="compositionally biased region" description="Polar residues" evidence="5">
    <location>
        <begin position="206"/>
        <end position="269"/>
    </location>
</feature>
<feature type="transmembrane region" description="Helical" evidence="6">
    <location>
        <begin position="415"/>
        <end position="432"/>
    </location>
</feature>
<dbReference type="GO" id="GO:0016020">
    <property type="term" value="C:membrane"/>
    <property type="evidence" value="ECO:0000318"/>
    <property type="project" value="GO_Central"/>
</dbReference>
<dbReference type="InterPro" id="IPR011701">
    <property type="entry name" value="MFS"/>
</dbReference>
<feature type="transmembrane region" description="Helical" evidence="6">
    <location>
        <begin position="45"/>
        <end position="67"/>
    </location>
</feature>
<dbReference type="OMA" id="IFLRLCN"/>